<sequence>MAAAGKGLTRTYSSQQPSPHHLAEAASSRSYPSPQAAMTLSGPVKQQLEAARGYVYPTDGALVPVSAKKMAAHQLLHGYRHRSAKVWHFLGHTLAAIKTVKQRKKLLEVVAKGDLAEVMDALNAGAELTAKNSLGHSPAYVAAAKGFHHVLSLLLERGASANDVALDGSTPLHAACEHNHERAAKILLKYNARVHAATLSGYTPLHVAAKRGHSEIVSVLLAAKAKYDLPVRDTTTTALLLACMAGHSNVVEQLLDAGADPQVEDADGNTPLHFTSRDGNYRATYLLLTAGADPDMPNEQDQTAFDMAELQGHSHVQYLLETNGMGVDGQTVDEMDMACAQDARLSDALARNRPEIAEVIVKLHMKYAGYFALGALPEDERVTEFSENPNQLLF</sequence>
<accession>A0A6A3XVE0</accession>
<dbReference type="PROSITE" id="PS50088">
    <property type="entry name" value="ANK_REPEAT"/>
    <property type="match status" value="5"/>
</dbReference>
<dbReference type="PRINTS" id="PR01415">
    <property type="entry name" value="ANKYRIN"/>
</dbReference>
<dbReference type="SMART" id="SM00248">
    <property type="entry name" value="ANK"/>
    <property type="match status" value="5"/>
</dbReference>
<dbReference type="Pfam" id="PF12796">
    <property type="entry name" value="Ank_2"/>
    <property type="match status" value="2"/>
</dbReference>
<evidence type="ECO:0000256" key="3">
    <source>
        <dbReference type="PROSITE-ProRule" id="PRU00023"/>
    </source>
</evidence>
<dbReference type="Gene3D" id="1.25.40.20">
    <property type="entry name" value="Ankyrin repeat-containing domain"/>
    <property type="match status" value="2"/>
</dbReference>
<protein>
    <submittedName>
        <fullName evidence="5">Uncharacterized protein</fullName>
    </submittedName>
</protein>
<name>A0A6A3XVE0_9STRA</name>
<dbReference type="PANTHER" id="PTHR24173:SF74">
    <property type="entry name" value="ANKYRIN REPEAT DOMAIN-CONTAINING PROTEIN 16"/>
    <property type="match status" value="1"/>
</dbReference>
<dbReference type="Pfam" id="PF00023">
    <property type="entry name" value="Ank"/>
    <property type="match status" value="1"/>
</dbReference>
<organism evidence="5 6">
    <name type="scientific">Phytophthora fragariae</name>
    <dbReference type="NCBI Taxonomy" id="53985"/>
    <lineage>
        <taxon>Eukaryota</taxon>
        <taxon>Sar</taxon>
        <taxon>Stramenopiles</taxon>
        <taxon>Oomycota</taxon>
        <taxon>Peronosporomycetes</taxon>
        <taxon>Peronosporales</taxon>
        <taxon>Peronosporaceae</taxon>
        <taxon>Phytophthora</taxon>
    </lineage>
</organism>
<keyword evidence="2 3" id="KW-0040">ANK repeat</keyword>
<dbReference type="InterPro" id="IPR036770">
    <property type="entry name" value="Ankyrin_rpt-contain_sf"/>
</dbReference>
<evidence type="ECO:0000313" key="6">
    <source>
        <dbReference type="Proteomes" id="UP000433483"/>
    </source>
</evidence>
<feature type="repeat" description="ANK" evidence="3">
    <location>
        <begin position="234"/>
        <end position="266"/>
    </location>
</feature>
<dbReference type="InterPro" id="IPR002110">
    <property type="entry name" value="Ankyrin_rpt"/>
</dbReference>
<evidence type="ECO:0000256" key="4">
    <source>
        <dbReference type="SAM" id="MobiDB-lite"/>
    </source>
</evidence>
<dbReference type="Proteomes" id="UP000433483">
    <property type="component" value="Unassembled WGS sequence"/>
</dbReference>
<dbReference type="SUPFAM" id="SSF48403">
    <property type="entry name" value="Ankyrin repeat"/>
    <property type="match status" value="1"/>
</dbReference>
<dbReference type="EMBL" id="QXGB01000613">
    <property type="protein sequence ID" value="KAE9209111.1"/>
    <property type="molecule type" value="Genomic_DNA"/>
</dbReference>
<evidence type="ECO:0000256" key="1">
    <source>
        <dbReference type="ARBA" id="ARBA00022737"/>
    </source>
</evidence>
<keyword evidence="6" id="KW-1185">Reference proteome</keyword>
<proteinExistence type="predicted"/>
<feature type="repeat" description="ANK" evidence="3">
    <location>
        <begin position="167"/>
        <end position="199"/>
    </location>
</feature>
<keyword evidence="1" id="KW-0677">Repeat</keyword>
<feature type="repeat" description="ANK" evidence="3">
    <location>
        <begin position="134"/>
        <end position="162"/>
    </location>
</feature>
<feature type="region of interest" description="Disordered" evidence="4">
    <location>
        <begin position="1"/>
        <end position="40"/>
    </location>
</feature>
<dbReference type="PANTHER" id="PTHR24173">
    <property type="entry name" value="ANKYRIN REPEAT CONTAINING"/>
    <property type="match status" value="1"/>
</dbReference>
<evidence type="ECO:0000256" key="2">
    <source>
        <dbReference type="ARBA" id="ARBA00023043"/>
    </source>
</evidence>
<feature type="repeat" description="ANK" evidence="3">
    <location>
        <begin position="200"/>
        <end position="232"/>
    </location>
</feature>
<reference evidence="5 6" key="1">
    <citation type="submission" date="2018-08" db="EMBL/GenBank/DDBJ databases">
        <title>Genomic investigation of the strawberry pathogen Phytophthora fragariae indicates pathogenicity is determined by transcriptional variation in three key races.</title>
        <authorList>
            <person name="Adams T.M."/>
            <person name="Armitage A.D."/>
            <person name="Sobczyk M.K."/>
            <person name="Bates H.J."/>
            <person name="Dunwell J.M."/>
            <person name="Nellist C.F."/>
            <person name="Harrison R.J."/>
        </authorList>
    </citation>
    <scope>NUCLEOTIDE SEQUENCE [LARGE SCALE GENOMIC DNA]</scope>
    <source>
        <strain evidence="5 6">NOV-27</strain>
    </source>
</reference>
<dbReference type="OrthoDB" id="194358at2759"/>
<gene>
    <name evidence="5" type="ORF">PF005_g11953</name>
</gene>
<comment type="caution">
    <text evidence="5">The sequence shown here is derived from an EMBL/GenBank/DDBJ whole genome shotgun (WGS) entry which is preliminary data.</text>
</comment>
<dbReference type="AlphaFoldDB" id="A0A6A3XVE0"/>
<feature type="repeat" description="ANK" evidence="3">
    <location>
        <begin position="267"/>
        <end position="299"/>
    </location>
</feature>
<evidence type="ECO:0000313" key="5">
    <source>
        <dbReference type="EMBL" id="KAE9209111.1"/>
    </source>
</evidence>
<dbReference type="PROSITE" id="PS50297">
    <property type="entry name" value="ANK_REP_REGION"/>
    <property type="match status" value="5"/>
</dbReference>
<feature type="compositionally biased region" description="Polar residues" evidence="4">
    <location>
        <begin position="27"/>
        <end position="38"/>
    </location>
</feature>